<keyword evidence="1" id="KW-1133">Transmembrane helix</keyword>
<feature type="transmembrane region" description="Helical" evidence="1">
    <location>
        <begin position="46"/>
        <end position="70"/>
    </location>
</feature>
<sequence length="128" mass="13906">MPVDGTVLLCVVEREQWVGGSGEVMEGRGGEGRTASKAVREMCMQFWLASLTVGCLSVVLSICVSAFSFNRVVGCGVVWCVLLHTYTCVHVNVMITVMWGWGAVHDEEGRGAVLSTDWMASLFWSGVE</sequence>
<keyword evidence="1" id="KW-0812">Transmembrane</keyword>
<reference evidence="2" key="1">
    <citation type="submission" date="2021-01" db="EMBL/GenBank/DDBJ databases">
        <authorList>
            <person name="Corre E."/>
            <person name="Pelletier E."/>
            <person name="Niang G."/>
            <person name="Scheremetjew M."/>
            <person name="Finn R."/>
            <person name="Kale V."/>
            <person name="Holt S."/>
            <person name="Cochrane G."/>
            <person name="Meng A."/>
            <person name="Brown T."/>
            <person name="Cohen L."/>
        </authorList>
    </citation>
    <scope>NUCLEOTIDE SEQUENCE</scope>
    <source>
        <strain evidence="2">CCMP3346</strain>
    </source>
</reference>
<evidence type="ECO:0008006" key="3">
    <source>
        <dbReference type="Google" id="ProtNLM"/>
    </source>
</evidence>
<proteinExistence type="predicted"/>
<name>A0A7S1JSR5_9ALVE</name>
<feature type="transmembrane region" description="Helical" evidence="1">
    <location>
        <begin position="76"/>
        <end position="101"/>
    </location>
</feature>
<protein>
    <recommendedName>
        <fullName evidence="3">Transmembrane protein</fullName>
    </recommendedName>
</protein>
<organism evidence="2">
    <name type="scientific">Vitrella brassicaformis</name>
    <dbReference type="NCBI Taxonomy" id="1169539"/>
    <lineage>
        <taxon>Eukaryota</taxon>
        <taxon>Sar</taxon>
        <taxon>Alveolata</taxon>
        <taxon>Colpodellida</taxon>
        <taxon>Vitrellaceae</taxon>
        <taxon>Vitrella</taxon>
    </lineage>
</organism>
<gene>
    <name evidence="2" type="ORF">VBRA1451_LOCUS7760</name>
</gene>
<evidence type="ECO:0000256" key="1">
    <source>
        <dbReference type="SAM" id="Phobius"/>
    </source>
</evidence>
<keyword evidence="1" id="KW-0472">Membrane</keyword>
<accession>A0A7S1JSR5</accession>
<evidence type="ECO:0000313" key="2">
    <source>
        <dbReference type="EMBL" id="CAD9052698.1"/>
    </source>
</evidence>
<dbReference type="AlphaFoldDB" id="A0A7S1JSR5"/>
<dbReference type="EMBL" id="HBGB01013463">
    <property type="protein sequence ID" value="CAD9052698.1"/>
    <property type="molecule type" value="Transcribed_RNA"/>
</dbReference>